<dbReference type="Gene3D" id="1.10.287.470">
    <property type="entry name" value="Helix hairpin bin"/>
    <property type="match status" value="1"/>
</dbReference>
<dbReference type="Pfam" id="PF25881">
    <property type="entry name" value="HH_YBHG"/>
    <property type="match status" value="1"/>
</dbReference>
<feature type="coiled-coil region" evidence="3">
    <location>
        <begin position="123"/>
        <end position="247"/>
    </location>
</feature>
<dbReference type="InterPro" id="IPR050465">
    <property type="entry name" value="UPF0194_transport"/>
</dbReference>
<evidence type="ECO:0000256" key="2">
    <source>
        <dbReference type="ARBA" id="ARBA00023054"/>
    </source>
</evidence>
<evidence type="ECO:0000313" key="6">
    <source>
        <dbReference type="EMBL" id="MDG9699191.1"/>
    </source>
</evidence>
<dbReference type="GO" id="GO:0030313">
    <property type="term" value="C:cell envelope"/>
    <property type="evidence" value="ECO:0007669"/>
    <property type="project" value="UniProtKB-SubCell"/>
</dbReference>
<dbReference type="SUPFAM" id="SSF111369">
    <property type="entry name" value="HlyD-like secretion proteins"/>
    <property type="match status" value="2"/>
</dbReference>
<name>A0AAW6RKW6_9BURK</name>
<sequence>MLISTLSLLSGGTAHALPRRALRSGRLLARGLAHAIRVFCLCRAVRCALGLAVCGAALALSACSKGGAGDGALTLYGNVDIRQIALAFEGSGRVLEMAVDEGARVQAGQTLAVLDTQTLALQAAQARAQIEAQRQSLRKLESGTRPQEVAQAQSRVAAARADAARARQDLARLRQLAGGGAASRQALEHAQTAAQVAEAKVRETQEALRLAQIGPREEDIAAARAQLKAAEAALALLEHQIEQGALRAPVSAVVRARLLEPGDMASPQRPAYTLALTQPKWVRVYVAEPDLGRVAPGMPAAVTTDSQPDQPLRGTVGYIASVAEFTPRQVQTAELRTSLVYEVRVQVDDPADALRLGQPATVRLQGAPAAGQPARAPAGGQP</sequence>
<dbReference type="InterPro" id="IPR058636">
    <property type="entry name" value="Beta-barrel_YknX"/>
</dbReference>
<evidence type="ECO:0000256" key="1">
    <source>
        <dbReference type="ARBA" id="ARBA00004196"/>
    </source>
</evidence>
<evidence type="ECO:0000259" key="4">
    <source>
        <dbReference type="Pfam" id="PF25881"/>
    </source>
</evidence>
<dbReference type="EMBL" id="JARVII010000008">
    <property type="protein sequence ID" value="MDG9699191.1"/>
    <property type="molecule type" value="Genomic_DNA"/>
</dbReference>
<keyword evidence="2 3" id="KW-0175">Coiled coil</keyword>
<dbReference type="PANTHER" id="PTHR32347:SF29">
    <property type="entry name" value="UPF0194 MEMBRANE PROTEIN YBHG"/>
    <property type="match status" value="1"/>
</dbReference>
<feature type="domain" description="YknX-like beta-barrel" evidence="5">
    <location>
        <begin position="285"/>
        <end position="362"/>
    </location>
</feature>
<dbReference type="Proteomes" id="UP001237156">
    <property type="component" value="Unassembled WGS sequence"/>
</dbReference>
<reference evidence="6 7" key="1">
    <citation type="submission" date="2023-04" db="EMBL/GenBank/DDBJ databases">
        <title>Ottowia paracancer sp. nov., isolated from human stomach.</title>
        <authorList>
            <person name="Song Y."/>
        </authorList>
    </citation>
    <scope>NUCLEOTIDE SEQUENCE [LARGE SCALE GENOMIC DNA]</scope>
    <source>
        <strain evidence="6 7">10c7w1</strain>
    </source>
</reference>
<dbReference type="RefSeq" id="WP_279524135.1">
    <property type="nucleotide sequence ID" value="NZ_JARVII010000008.1"/>
</dbReference>
<comment type="caution">
    <text evidence="6">The sequence shown here is derived from an EMBL/GenBank/DDBJ whole genome shotgun (WGS) entry which is preliminary data.</text>
</comment>
<keyword evidence="7" id="KW-1185">Reference proteome</keyword>
<organism evidence="6 7">
    <name type="scientific">Ottowia cancrivicina</name>
    <dbReference type="NCBI Taxonomy" id="3040346"/>
    <lineage>
        <taxon>Bacteria</taxon>
        <taxon>Pseudomonadati</taxon>
        <taxon>Pseudomonadota</taxon>
        <taxon>Betaproteobacteria</taxon>
        <taxon>Burkholderiales</taxon>
        <taxon>Comamonadaceae</taxon>
        <taxon>Ottowia</taxon>
    </lineage>
</organism>
<protein>
    <submittedName>
        <fullName evidence="6">HlyD family efflux transporter periplasmic adaptor subunit</fullName>
    </submittedName>
</protein>
<comment type="subcellular location">
    <subcellularLocation>
        <location evidence="1">Cell envelope</location>
    </subcellularLocation>
</comment>
<dbReference type="Gene3D" id="2.40.50.100">
    <property type="match status" value="1"/>
</dbReference>
<dbReference type="Pfam" id="PF25990">
    <property type="entry name" value="Beta-barrel_YknX"/>
    <property type="match status" value="1"/>
</dbReference>
<proteinExistence type="predicted"/>
<gene>
    <name evidence="6" type="ORF">QB898_05555</name>
</gene>
<feature type="domain" description="YbhG-like alpha-helical hairpin" evidence="4">
    <location>
        <begin position="115"/>
        <end position="242"/>
    </location>
</feature>
<dbReference type="AlphaFoldDB" id="A0AAW6RKW6"/>
<evidence type="ECO:0000256" key="3">
    <source>
        <dbReference type="SAM" id="Coils"/>
    </source>
</evidence>
<dbReference type="Gene3D" id="2.40.30.170">
    <property type="match status" value="1"/>
</dbReference>
<dbReference type="InterPro" id="IPR059052">
    <property type="entry name" value="HH_YbhG-like"/>
</dbReference>
<evidence type="ECO:0000259" key="5">
    <source>
        <dbReference type="Pfam" id="PF25990"/>
    </source>
</evidence>
<evidence type="ECO:0000313" key="7">
    <source>
        <dbReference type="Proteomes" id="UP001237156"/>
    </source>
</evidence>
<accession>A0AAW6RKW6</accession>
<dbReference type="PANTHER" id="PTHR32347">
    <property type="entry name" value="EFFLUX SYSTEM COMPONENT YKNX-RELATED"/>
    <property type="match status" value="1"/>
</dbReference>